<proteinExistence type="predicted"/>
<feature type="region of interest" description="Disordered" evidence="1">
    <location>
        <begin position="98"/>
        <end position="119"/>
    </location>
</feature>
<reference evidence="2" key="1">
    <citation type="journal article" date="2023" name="IMA Fungus">
        <title>Comparative genomic study of the Penicillium genus elucidates a diverse pangenome and 15 lateral gene transfer events.</title>
        <authorList>
            <person name="Petersen C."/>
            <person name="Sorensen T."/>
            <person name="Nielsen M.R."/>
            <person name="Sondergaard T.E."/>
            <person name="Sorensen J.L."/>
            <person name="Fitzpatrick D.A."/>
            <person name="Frisvad J.C."/>
            <person name="Nielsen K.L."/>
        </authorList>
    </citation>
    <scope>NUCLEOTIDE SEQUENCE</scope>
    <source>
        <strain evidence="2">IBT 15450</strain>
    </source>
</reference>
<accession>A0AAD6N4C5</accession>
<evidence type="ECO:0000313" key="3">
    <source>
        <dbReference type="Proteomes" id="UP001219568"/>
    </source>
</evidence>
<organism evidence="2 3">
    <name type="scientific">Penicillium canescens</name>
    <dbReference type="NCBI Taxonomy" id="5083"/>
    <lineage>
        <taxon>Eukaryota</taxon>
        <taxon>Fungi</taxon>
        <taxon>Dikarya</taxon>
        <taxon>Ascomycota</taxon>
        <taxon>Pezizomycotina</taxon>
        <taxon>Eurotiomycetes</taxon>
        <taxon>Eurotiomycetidae</taxon>
        <taxon>Eurotiales</taxon>
        <taxon>Aspergillaceae</taxon>
        <taxon>Penicillium</taxon>
    </lineage>
</organism>
<dbReference type="EMBL" id="JAQJZL010000015">
    <property type="protein sequence ID" value="KAJ6027476.1"/>
    <property type="molecule type" value="Genomic_DNA"/>
</dbReference>
<evidence type="ECO:0000256" key="1">
    <source>
        <dbReference type="SAM" id="MobiDB-lite"/>
    </source>
</evidence>
<comment type="caution">
    <text evidence="2">The sequence shown here is derived from an EMBL/GenBank/DDBJ whole genome shotgun (WGS) entry which is preliminary data.</text>
</comment>
<dbReference type="AlphaFoldDB" id="A0AAD6N4C5"/>
<gene>
    <name evidence="2" type="ORF">N7460_012293</name>
</gene>
<evidence type="ECO:0000313" key="2">
    <source>
        <dbReference type="EMBL" id="KAJ6027476.1"/>
    </source>
</evidence>
<reference evidence="2" key="2">
    <citation type="submission" date="2023-01" db="EMBL/GenBank/DDBJ databases">
        <authorList>
            <person name="Petersen C."/>
        </authorList>
    </citation>
    <scope>NUCLEOTIDE SEQUENCE</scope>
    <source>
        <strain evidence="2">IBT 15450</strain>
    </source>
</reference>
<dbReference type="Proteomes" id="UP001219568">
    <property type="component" value="Unassembled WGS sequence"/>
</dbReference>
<sequence length="119" mass="13303">MASQSLQKLLANSRTGPTKPPDLKMLDTYMGELNCYQEVQAYLLFNAKMVDGSRKTVFIEPHRILEGDKSTNPRDRDLNRQARCKVLHTEWISLEARGASVSSPPLDSEPPGVVLQTCT</sequence>
<name>A0AAD6N4C5_PENCN</name>
<keyword evidence="3" id="KW-1185">Reference proteome</keyword>
<protein>
    <submittedName>
        <fullName evidence="2">Uncharacterized protein</fullName>
    </submittedName>
</protein>